<keyword evidence="4" id="KW-0731">Sigma factor</keyword>
<comment type="similarity">
    <text evidence="1">Belongs to the sigma-70 factor family. ECF subfamily.</text>
</comment>
<evidence type="ECO:0000256" key="5">
    <source>
        <dbReference type="ARBA" id="ARBA00023163"/>
    </source>
</evidence>
<evidence type="ECO:0000256" key="1">
    <source>
        <dbReference type="ARBA" id="ARBA00010641"/>
    </source>
</evidence>
<evidence type="ECO:0000256" key="2">
    <source>
        <dbReference type="ARBA" id="ARBA00011344"/>
    </source>
</evidence>
<sequence>MASTDPPPRVPPVPTVPSGVEAPPGSDVRSGVDVRSILLAEAFEGERGHLRAVAYRLLGSLADAEDVVQDAWLRLRRVDADEIDDLRAWLTVVVSRLCLDQLRSARVRREGYVGPWLPEPLVSWPGGDTAGAGGGVEGLRAASGGFGAAAAMAGTERFAGSGGGAPGQVDPADRVTLAESVSMAMMVVLEALSPAERTAFVLHDVFGYDFAEIAEATGRTPAAARQLASRARRHVRDRSVRFEPDPGLRRRVADAFLAAAAGGDLGGLTALLDPDVIVRSDGGGLARAARRPITGADRAARFIVGIIEKGLADAGPRAWTRPVEVNGEPGFAYHDGTALRTVASLHIVDGRITEINIVVNPDKLRHLAPDPSHRGAGGGGGAGQSMRPGQSMRRSSLR</sequence>
<name>A0ABT0K2P6_9ACTN</name>
<keyword evidence="5" id="KW-0804">Transcription</keyword>
<accession>A0ABT0K2P6</accession>
<dbReference type="Gene3D" id="3.10.450.50">
    <property type="match status" value="1"/>
</dbReference>
<dbReference type="NCBIfam" id="TIGR02937">
    <property type="entry name" value="sigma70-ECF"/>
    <property type="match status" value="1"/>
</dbReference>
<organism evidence="9 10">
    <name type="scientific">Frankia umida</name>
    <dbReference type="NCBI Taxonomy" id="573489"/>
    <lineage>
        <taxon>Bacteria</taxon>
        <taxon>Bacillati</taxon>
        <taxon>Actinomycetota</taxon>
        <taxon>Actinomycetes</taxon>
        <taxon>Frankiales</taxon>
        <taxon>Frankiaceae</taxon>
        <taxon>Frankia</taxon>
    </lineage>
</organism>
<comment type="subunit">
    <text evidence="2">Interacts transiently with the RNA polymerase catalytic core formed by RpoA, RpoB, RpoC and RpoZ (2 alpha, 1 beta, 1 beta' and 1 omega subunit) to form the RNA polymerase holoenzyme that can initiate transcription.</text>
</comment>
<protein>
    <submittedName>
        <fullName evidence="9">Sigma-70 family RNA polymerase sigma factor</fullName>
    </submittedName>
</protein>
<dbReference type="InterPro" id="IPR013324">
    <property type="entry name" value="RNA_pol_sigma_r3/r4-like"/>
</dbReference>
<dbReference type="Gene3D" id="1.10.10.10">
    <property type="entry name" value="Winged helix-like DNA-binding domain superfamily/Winged helix DNA-binding domain"/>
    <property type="match status" value="1"/>
</dbReference>
<dbReference type="PANTHER" id="PTHR30173">
    <property type="entry name" value="SIGMA 19 FACTOR"/>
    <property type="match status" value="1"/>
</dbReference>
<feature type="compositionally biased region" description="Pro residues" evidence="6">
    <location>
        <begin position="1"/>
        <end position="15"/>
    </location>
</feature>
<dbReference type="SUPFAM" id="SSF54427">
    <property type="entry name" value="NTF2-like"/>
    <property type="match status" value="1"/>
</dbReference>
<dbReference type="InterPro" id="IPR052704">
    <property type="entry name" value="ECF_Sigma-70_Domain"/>
</dbReference>
<dbReference type="InterPro" id="IPR013249">
    <property type="entry name" value="RNA_pol_sigma70_r4_t2"/>
</dbReference>
<evidence type="ECO:0000256" key="3">
    <source>
        <dbReference type="ARBA" id="ARBA00023015"/>
    </source>
</evidence>
<dbReference type="RefSeq" id="WP_248826208.1">
    <property type="nucleotide sequence ID" value="NZ_JALKFT010000026.1"/>
</dbReference>
<dbReference type="Proteomes" id="UP001201873">
    <property type="component" value="Unassembled WGS sequence"/>
</dbReference>
<dbReference type="InterPro" id="IPR013325">
    <property type="entry name" value="RNA_pol_sigma_r2"/>
</dbReference>
<reference evidence="9 10" key="1">
    <citation type="submission" date="2022-04" db="EMBL/GenBank/DDBJ databases">
        <title>Genome diversity in the genus Frankia.</title>
        <authorList>
            <person name="Carlos-Shanley C."/>
            <person name="Hahn D."/>
        </authorList>
    </citation>
    <scope>NUCLEOTIDE SEQUENCE [LARGE SCALE GENOMIC DNA]</scope>
    <source>
        <strain evidence="9 10">Ag45/Mut15</strain>
    </source>
</reference>
<dbReference type="InterPro" id="IPR007627">
    <property type="entry name" value="RNA_pol_sigma70_r2"/>
</dbReference>
<dbReference type="SUPFAM" id="SSF88659">
    <property type="entry name" value="Sigma3 and sigma4 domains of RNA polymerase sigma factors"/>
    <property type="match status" value="1"/>
</dbReference>
<evidence type="ECO:0000259" key="8">
    <source>
        <dbReference type="Pfam" id="PF08281"/>
    </source>
</evidence>
<proteinExistence type="inferred from homology"/>
<dbReference type="InterPro" id="IPR014284">
    <property type="entry name" value="RNA_pol_sigma-70_dom"/>
</dbReference>
<feature type="region of interest" description="Disordered" evidence="6">
    <location>
        <begin position="1"/>
        <end position="29"/>
    </location>
</feature>
<dbReference type="Pfam" id="PF08281">
    <property type="entry name" value="Sigma70_r4_2"/>
    <property type="match status" value="1"/>
</dbReference>
<evidence type="ECO:0000256" key="6">
    <source>
        <dbReference type="SAM" id="MobiDB-lite"/>
    </source>
</evidence>
<dbReference type="InterPro" id="IPR032710">
    <property type="entry name" value="NTF2-like_dom_sf"/>
</dbReference>
<dbReference type="Pfam" id="PF04542">
    <property type="entry name" value="Sigma70_r2"/>
    <property type="match status" value="1"/>
</dbReference>
<dbReference type="SUPFAM" id="SSF88946">
    <property type="entry name" value="Sigma2 domain of RNA polymerase sigma factors"/>
    <property type="match status" value="1"/>
</dbReference>
<dbReference type="EMBL" id="JALKFT010000026">
    <property type="protein sequence ID" value="MCK9878060.1"/>
    <property type="molecule type" value="Genomic_DNA"/>
</dbReference>
<dbReference type="InterPro" id="IPR036388">
    <property type="entry name" value="WH-like_DNA-bd_sf"/>
</dbReference>
<dbReference type="Gene3D" id="1.10.1740.10">
    <property type="match status" value="1"/>
</dbReference>
<keyword evidence="3" id="KW-0805">Transcription regulation</keyword>
<feature type="domain" description="RNA polymerase sigma factor 70 region 4 type 2" evidence="8">
    <location>
        <begin position="184"/>
        <end position="234"/>
    </location>
</feature>
<evidence type="ECO:0000313" key="9">
    <source>
        <dbReference type="EMBL" id="MCK9878060.1"/>
    </source>
</evidence>
<evidence type="ECO:0000256" key="4">
    <source>
        <dbReference type="ARBA" id="ARBA00023082"/>
    </source>
</evidence>
<dbReference type="PANTHER" id="PTHR30173:SF43">
    <property type="entry name" value="ECF RNA POLYMERASE SIGMA FACTOR SIGI-RELATED"/>
    <property type="match status" value="1"/>
</dbReference>
<feature type="domain" description="RNA polymerase sigma-70 region 2" evidence="7">
    <location>
        <begin position="46"/>
        <end position="106"/>
    </location>
</feature>
<comment type="caution">
    <text evidence="9">The sequence shown here is derived from an EMBL/GenBank/DDBJ whole genome shotgun (WGS) entry which is preliminary data.</text>
</comment>
<evidence type="ECO:0000259" key="7">
    <source>
        <dbReference type="Pfam" id="PF04542"/>
    </source>
</evidence>
<keyword evidence="10" id="KW-1185">Reference proteome</keyword>
<gene>
    <name evidence="9" type="ORF">MXD59_20180</name>
</gene>
<evidence type="ECO:0000313" key="10">
    <source>
        <dbReference type="Proteomes" id="UP001201873"/>
    </source>
</evidence>
<feature type="region of interest" description="Disordered" evidence="6">
    <location>
        <begin position="367"/>
        <end position="398"/>
    </location>
</feature>